<evidence type="ECO:0000256" key="2">
    <source>
        <dbReference type="SAM" id="MobiDB-lite"/>
    </source>
</evidence>
<reference evidence="3" key="3">
    <citation type="submission" date="2023-05" db="EMBL/GenBank/DDBJ databases">
        <authorList>
            <person name="Smith C.H."/>
        </authorList>
    </citation>
    <scope>NUCLEOTIDE SEQUENCE</scope>
    <source>
        <strain evidence="3">CHS0354</strain>
        <tissue evidence="3">Mantle</tissue>
    </source>
</reference>
<dbReference type="EMBL" id="JAEAOA010001423">
    <property type="protein sequence ID" value="KAK3600417.1"/>
    <property type="molecule type" value="Genomic_DNA"/>
</dbReference>
<evidence type="ECO:0000313" key="3">
    <source>
        <dbReference type="EMBL" id="KAK3600417.1"/>
    </source>
</evidence>
<keyword evidence="4" id="KW-1185">Reference proteome</keyword>
<feature type="region of interest" description="Disordered" evidence="2">
    <location>
        <begin position="1"/>
        <end position="34"/>
    </location>
</feature>
<organism evidence="3 4">
    <name type="scientific">Potamilus streckersoni</name>
    <dbReference type="NCBI Taxonomy" id="2493646"/>
    <lineage>
        <taxon>Eukaryota</taxon>
        <taxon>Metazoa</taxon>
        <taxon>Spiralia</taxon>
        <taxon>Lophotrochozoa</taxon>
        <taxon>Mollusca</taxon>
        <taxon>Bivalvia</taxon>
        <taxon>Autobranchia</taxon>
        <taxon>Heteroconchia</taxon>
        <taxon>Palaeoheterodonta</taxon>
        <taxon>Unionida</taxon>
        <taxon>Unionoidea</taxon>
        <taxon>Unionidae</taxon>
        <taxon>Ambleminae</taxon>
        <taxon>Lampsilini</taxon>
        <taxon>Potamilus</taxon>
    </lineage>
</organism>
<reference evidence="3" key="2">
    <citation type="journal article" date="2021" name="Genome Biol. Evol.">
        <title>Developing a high-quality reference genome for a parasitic bivalve with doubly uniparental inheritance (Bivalvia: Unionida).</title>
        <authorList>
            <person name="Smith C.H."/>
        </authorList>
    </citation>
    <scope>NUCLEOTIDE SEQUENCE</scope>
    <source>
        <strain evidence="3">CHS0354</strain>
        <tissue evidence="3">Mantle</tissue>
    </source>
</reference>
<evidence type="ECO:0000256" key="1">
    <source>
        <dbReference type="SAM" id="Coils"/>
    </source>
</evidence>
<comment type="caution">
    <text evidence="3">The sequence shown here is derived from an EMBL/GenBank/DDBJ whole genome shotgun (WGS) entry which is preliminary data.</text>
</comment>
<dbReference type="AlphaFoldDB" id="A0AAE0SYH4"/>
<keyword evidence="1" id="KW-0175">Coiled coil</keyword>
<protein>
    <submittedName>
        <fullName evidence="3">Uncharacterized protein</fullName>
    </submittedName>
</protein>
<dbReference type="SUPFAM" id="SSF50494">
    <property type="entry name" value="Trypsin-like serine proteases"/>
    <property type="match status" value="1"/>
</dbReference>
<proteinExistence type="predicted"/>
<evidence type="ECO:0000313" key="4">
    <source>
        <dbReference type="Proteomes" id="UP001195483"/>
    </source>
</evidence>
<dbReference type="InterPro" id="IPR009003">
    <property type="entry name" value="Peptidase_S1_PA"/>
</dbReference>
<sequence length="589" mass="66509">MNVNTNPVQYELSGSRGKKRHRTDDNENGKLTNPTIIRNPSETADAFETANSLRNGNVPHEVIIKLLETDKFPQNEVHDLLKILAENLRSEMQEKIKDVWIGFRNGFSNVPIVAIISFNNGVKLSKEDIPESYRSFECIFRHEYEVSEEAREIIDNKEIRRIVARRRQMKGLQETLANNINQLLSCHSNIEMVGISSIRSVKYGHINARLIPETCIVIYVHVKGIIPYDEKMFPRSMGNYLIDVPEGKFISYSDVPGPRDYHQHLSMGCQIVRKGGLMGTIGGFLDMPNGNVGILTCAHVVMTNKEREEYINSTPDEQLQKQKTFPWCTHRICQPDEYREFGTVLKFVLTSGSPSEVGVDAAIVTVTEQSRLPISGRFPKNDNITAGYESDSQMEFSSGQCIQISEYREGCEVVKFGATTGITRGLLAHSSLHAKRSNMPGLAFKNFMYNQMEIEPLKHANGFALPGDSGALVFMAKRGNRKKLVAVGMVVGGTTSNTTVVTPILNILNALKQNVCFKKFEPCIRPRQITSITSLEELKKGQEKQTKQIKEQDKRIRLQNQKIDKLEREMKKGTAKTHKMIDKILKKTC</sequence>
<reference evidence="3" key="1">
    <citation type="journal article" date="2021" name="Genome Biol. Evol.">
        <title>A High-Quality Reference Genome for a Parasitic Bivalve with Doubly Uniparental Inheritance (Bivalvia: Unionida).</title>
        <authorList>
            <person name="Smith C.H."/>
        </authorList>
    </citation>
    <scope>NUCLEOTIDE SEQUENCE</scope>
    <source>
        <strain evidence="3">CHS0354</strain>
    </source>
</reference>
<name>A0AAE0SYH4_9BIVA</name>
<gene>
    <name evidence="3" type="ORF">CHS0354_023625</name>
</gene>
<accession>A0AAE0SYH4</accession>
<dbReference type="Proteomes" id="UP001195483">
    <property type="component" value="Unassembled WGS sequence"/>
</dbReference>
<feature type="coiled-coil region" evidence="1">
    <location>
        <begin position="532"/>
        <end position="576"/>
    </location>
</feature>